<evidence type="ECO:0000256" key="2">
    <source>
        <dbReference type="SAM" id="SignalP"/>
    </source>
</evidence>
<comment type="similarity">
    <text evidence="1">Belongs to the peptidase S1 family. CLIP subfamily.</text>
</comment>
<dbReference type="VEuPathDB" id="VectorBase:ADAC004337"/>
<evidence type="ECO:0000259" key="3">
    <source>
        <dbReference type="PROSITE" id="PS50240"/>
    </source>
</evidence>
<dbReference type="PANTHER" id="PTHR24260">
    <property type="match status" value="1"/>
</dbReference>
<gene>
    <name evidence="4" type="ORF">AND_004337</name>
</gene>
<dbReference type="EMBL" id="ADMH02001147">
    <property type="protein sequence ID" value="ETN63929.1"/>
    <property type="molecule type" value="Genomic_DNA"/>
</dbReference>
<dbReference type="InterPro" id="IPR001254">
    <property type="entry name" value="Trypsin_dom"/>
</dbReference>
<dbReference type="Pfam" id="PF00089">
    <property type="entry name" value="Trypsin"/>
    <property type="match status" value="1"/>
</dbReference>
<reference evidence="4" key="2">
    <citation type="submission" date="2010-05" db="EMBL/GenBank/DDBJ databases">
        <authorList>
            <person name="Almeida L.G."/>
            <person name="Nicolas M.F."/>
            <person name="Souza R.C."/>
            <person name="Vasconcelos A.T.R."/>
        </authorList>
    </citation>
    <scope>NUCLEOTIDE SEQUENCE</scope>
</reference>
<feature type="domain" description="Peptidase S1" evidence="3">
    <location>
        <begin position="56"/>
        <end position="305"/>
    </location>
</feature>
<evidence type="ECO:0000313" key="4">
    <source>
        <dbReference type="EMBL" id="ETN63929.1"/>
    </source>
</evidence>
<dbReference type="GO" id="GO:0004252">
    <property type="term" value="F:serine-type endopeptidase activity"/>
    <property type="evidence" value="ECO:0007669"/>
    <property type="project" value="InterPro"/>
</dbReference>
<reference evidence="5" key="4">
    <citation type="submission" date="2015-06" db="UniProtKB">
        <authorList>
            <consortium name="EnsemblMetazoa"/>
        </authorList>
    </citation>
    <scope>IDENTIFICATION</scope>
</reference>
<dbReference type="SMART" id="SM00020">
    <property type="entry name" value="Tryp_SPc"/>
    <property type="match status" value="1"/>
</dbReference>
<reference evidence="4 6" key="1">
    <citation type="journal article" date="2010" name="BMC Genomics">
        <title>Combination of measures distinguishes pre-miRNAs from other stem-loops in the genome of the newly sequenced Anopheles darlingi.</title>
        <authorList>
            <person name="Mendes N.D."/>
            <person name="Freitas A.T."/>
            <person name="Vasconcelos A.T."/>
            <person name="Sagot M.F."/>
        </authorList>
    </citation>
    <scope>NUCLEOTIDE SEQUENCE</scope>
</reference>
<evidence type="ECO:0000313" key="5">
    <source>
        <dbReference type="EnsemblMetazoa" id="ADAC004337-PA"/>
    </source>
</evidence>
<dbReference type="eggNOG" id="KOG3627">
    <property type="taxonomic scope" value="Eukaryota"/>
</dbReference>
<dbReference type="PANTHER" id="PTHR24260:SF147">
    <property type="entry name" value="EG:BACR7A4.3 PROTEIN-RELATED"/>
    <property type="match status" value="1"/>
</dbReference>
<dbReference type="PRINTS" id="PR00722">
    <property type="entry name" value="CHYMOTRYPSIN"/>
</dbReference>
<dbReference type="AlphaFoldDB" id="W5JMF2"/>
<proteinExistence type="inferred from homology"/>
<accession>W5JMF2</accession>
<dbReference type="InterPro" id="IPR051333">
    <property type="entry name" value="CLIP_Serine_Protease"/>
</dbReference>
<keyword evidence="6" id="KW-1185">Reference proteome</keyword>
<feature type="chain" id="PRO_5010155630" description="Peptidase S1 domain-containing protein" evidence="2">
    <location>
        <begin position="25"/>
        <end position="310"/>
    </location>
</feature>
<dbReference type="Gene3D" id="2.40.10.10">
    <property type="entry name" value="Trypsin-like serine proteases"/>
    <property type="match status" value="1"/>
</dbReference>
<dbReference type="InterPro" id="IPR009003">
    <property type="entry name" value="Peptidase_S1_PA"/>
</dbReference>
<keyword evidence="2" id="KW-0732">Signal</keyword>
<dbReference type="GO" id="GO:0006508">
    <property type="term" value="P:proteolysis"/>
    <property type="evidence" value="ECO:0007669"/>
    <property type="project" value="InterPro"/>
</dbReference>
<dbReference type="CDD" id="cd00190">
    <property type="entry name" value="Tryp_SPc"/>
    <property type="match status" value="1"/>
</dbReference>
<dbReference type="STRING" id="43151.W5JMF2"/>
<dbReference type="EnsemblMetazoa" id="ADAC004337-RA">
    <property type="protein sequence ID" value="ADAC004337-PA"/>
    <property type="gene ID" value="ADAC004337"/>
</dbReference>
<protein>
    <recommendedName>
        <fullName evidence="3">Peptidase S1 domain-containing protein</fullName>
    </recommendedName>
</protein>
<reference evidence="4" key="3">
    <citation type="journal article" date="2013" name="Nucleic Acids Res.">
        <title>The genome of Anopheles darlingi, the main neotropical malaria vector.</title>
        <authorList>
            <person name="Marinotti O."/>
            <person name="Cerqueira G.C."/>
            <person name="de Almeida L.G."/>
            <person name="Ferro M.I."/>
            <person name="Loreto E.L."/>
            <person name="Zaha A."/>
            <person name="Teixeira S.M."/>
            <person name="Wespiser A.R."/>
            <person name="Almeida E Silva A."/>
            <person name="Schlindwein A.D."/>
            <person name="Pacheco A.C."/>
            <person name="Silva A.L."/>
            <person name="Graveley B.R."/>
            <person name="Walenz B.P."/>
            <person name="Lima Bde A."/>
            <person name="Ribeiro C.A."/>
            <person name="Nunes-Silva C.G."/>
            <person name="de Carvalho C.R."/>
            <person name="Soares C.M."/>
            <person name="de Menezes C.B."/>
            <person name="Matiolli C."/>
            <person name="Caffrey D."/>
            <person name="Araujo D.A."/>
            <person name="de Oliveira D.M."/>
            <person name="Golenbock D."/>
            <person name="Grisard E.C."/>
            <person name="Fantinatti-Garboggini F."/>
            <person name="de Carvalho F.M."/>
            <person name="Barcellos F.G."/>
            <person name="Prosdocimi F."/>
            <person name="May G."/>
            <person name="Azevedo Junior G.M."/>
            <person name="Guimaraes G.M."/>
            <person name="Goldman G.H."/>
            <person name="Padilha I.Q."/>
            <person name="Batista Jda S."/>
            <person name="Ferro J.A."/>
            <person name="Ribeiro J.M."/>
            <person name="Fietto J.L."/>
            <person name="Dabbas K.M."/>
            <person name="Cerdeira L."/>
            <person name="Agnez-Lima L.F."/>
            <person name="Brocchi M."/>
            <person name="de Carvalho M.O."/>
            <person name="Teixeira Mde M."/>
            <person name="Diniz Maia Mde M."/>
            <person name="Goldman M.H."/>
            <person name="Cruz Schneider M.P."/>
            <person name="Felipe M.S."/>
            <person name="Hungria M."/>
            <person name="Nicolas M.F."/>
            <person name="Pereira M."/>
            <person name="Montes M.A."/>
            <person name="Cantao M.E."/>
            <person name="Vincentz M."/>
            <person name="Rafael M.S."/>
            <person name="Silverman N."/>
            <person name="Stoco P.H."/>
            <person name="Souza R.C."/>
            <person name="Vicentini R."/>
            <person name="Gazzinelli R.T."/>
            <person name="Neves Rde O."/>
            <person name="Silva R."/>
            <person name="Astolfi-Filho S."/>
            <person name="Maciel T.E."/>
            <person name="Urmenyi T.P."/>
            <person name="Tadei W.P."/>
            <person name="Camargo E.P."/>
            <person name="de Vasconcelos A.T."/>
        </authorList>
    </citation>
    <scope>NUCLEOTIDE SEQUENCE</scope>
</reference>
<evidence type="ECO:0000256" key="1">
    <source>
        <dbReference type="ARBA" id="ARBA00024195"/>
    </source>
</evidence>
<dbReference type="VEuPathDB" id="VectorBase:ADAR2_008037"/>
<dbReference type="SUPFAM" id="SSF50494">
    <property type="entry name" value="Trypsin-like serine proteases"/>
    <property type="match status" value="1"/>
</dbReference>
<sequence>MDSQVCFAFVCLFAFLSGSLPVHGLRLAEQKCQEYKKIIATLKPDTAGWSNDFVTVPNGVNARDGEFPHQVRAGQWFYEDEDTSFILRCGGALISEQYVLLPAHCLWTLGDDYVSLGRHDYTRNSSHAEVTIERNETILYPNYDEFTKTQYDDIALVRLAKPVTFTSYIYPICLWTDVEKLSELQKYIATGFRKGQQVNDTQDTQLVKLQFKRLLNQDCTREYADSPYYPDGIPANQLCVQSPVEWSDACEGDAGGLLQTLEDDRTGLYRLIGVEGKGQECDQAHRMYTYTRVEKYLDWIENIVWGTSSS</sequence>
<dbReference type="InterPro" id="IPR043504">
    <property type="entry name" value="Peptidase_S1_PA_chymotrypsin"/>
</dbReference>
<dbReference type="HOGENOM" id="CLU_006842_0_4_1"/>
<name>W5JMF2_ANODA</name>
<evidence type="ECO:0000313" key="6">
    <source>
        <dbReference type="Proteomes" id="UP000000673"/>
    </source>
</evidence>
<dbReference type="PROSITE" id="PS50240">
    <property type="entry name" value="TRYPSIN_DOM"/>
    <property type="match status" value="1"/>
</dbReference>
<feature type="signal peptide" evidence="2">
    <location>
        <begin position="1"/>
        <end position="24"/>
    </location>
</feature>
<dbReference type="Proteomes" id="UP000000673">
    <property type="component" value="Unassembled WGS sequence"/>
</dbReference>
<dbReference type="InterPro" id="IPR001314">
    <property type="entry name" value="Peptidase_S1A"/>
</dbReference>
<organism evidence="4">
    <name type="scientific">Anopheles darlingi</name>
    <name type="common">Mosquito</name>
    <dbReference type="NCBI Taxonomy" id="43151"/>
    <lineage>
        <taxon>Eukaryota</taxon>
        <taxon>Metazoa</taxon>
        <taxon>Ecdysozoa</taxon>
        <taxon>Arthropoda</taxon>
        <taxon>Hexapoda</taxon>
        <taxon>Insecta</taxon>
        <taxon>Pterygota</taxon>
        <taxon>Neoptera</taxon>
        <taxon>Endopterygota</taxon>
        <taxon>Diptera</taxon>
        <taxon>Nematocera</taxon>
        <taxon>Culicoidea</taxon>
        <taxon>Culicidae</taxon>
        <taxon>Anophelinae</taxon>
        <taxon>Anopheles</taxon>
    </lineage>
</organism>
<dbReference type="OMA" id="CNVEYAN"/>